<dbReference type="EMBL" id="CADCUC010000061">
    <property type="protein sequence ID" value="CAA9309002.1"/>
    <property type="molecule type" value="Genomic_DNA"/>
</dbReference>
<sequence>ERARARRHPRSCASCAGRRRRSPAARASGAFSLRARLPRDHCGQRGRGAGAPVHARLRRHRARRDDAGRDRVRVRPLASPRLADPDPHAHGAFGVHGSGQRPRNRRRRLPLEAVRAPRAVAQARQYPEARGAERKRGRKPGRRNRALRPVRLPLRPRGTAPGRRTHPHHRARARDPVHPRPACGRQRGARGTGRRGERRERAHGGRPDHPASAQDRTRPGQSGLSPDGARRRLPAPERL</sequence>
<dbReference type="GO" id="GO:0003677">
    <property type="term" value="F:DNA binding"/>
    <property type="evidence" value="ECO:0007669"/>
    <property type="project" value="UniProtKB-KW"/>
</dbReference>
<evidence type="ECO:0000256" key="1">
    <source>
        <dbReference type="SAM" id="MobiDB-lite"/>
    </source>
</evidence>
<gene>
    <name evidence="2" type="ORF">AVDCRST_MAG90-450</name>
</gene>
<feature type="compositionally biased region" description="Basic residues" evidence="1">
    <location>
        <begin position="163"/>
        <end position="172"/>
    </location>
</feature>
<evidence type="ECO:0000313" key="2">
    <source>
        <dbReference type="EMBL" id="CAA9309002.1"/>
    </source>
</evidence>
<feature type="non-terminal residue" evidence="2">
    <location>
        <position position="1"/>
    </location>
</feature>
<name>A0A6J4KL32_9HYPH</name>
<feature type="compositionally biased region" description="Low complexity" evidence="1">
    <location>
        <begin position="111"/>
        <end position="129"/>
    </location>
</feature>
<accession>A0A6J4KL32</accession>
<feature type="compositionally biased region" description="Basic and acidic residues" evidence="1">
    <location>
        <begin position="194"/>
        <end position="209"/>
    </location>
</feature>
<protein>
    <submittedName>
        <fullName evidence="2">DNA-binding response regulator PetR</fullName>
    </submittedName>
</protein>
<reference evidence="2" key="1">
    <citation type="submission" date="2020-02" db="EMBL/GenBank/DDBJ databases">
        <authorList>
            <person name="Meier V. D."/>
        </authorList>
    </citation>
    <scope>NUCLEOTIDE SEQUENCE</scope>
    <source>
        <strain evidence="2">AVDCRST_MAG90</strain>
    </source>
</reference>
<feature type="compositionally biased region" description="Low complexity" evidence="1">
    <location>
        <begin position="149"/>
        <end position="162"/>
    </location>
</feature>
<feature type="compositionally biased region" description="Basic residues" evidence="1">
    <location>
        <begin position="133"/>
        <end position="148"/>
    </location>
</feature>
<feature type="non-terminal residue" evidence="2">
    <location>
        <position position="239"/>
    </location>
</feature>
<feature type="compositionally biased region" description="Basic residues" evidence="1">
    <location>
        <begin position="1"/>
        <end position="10"/>
    </location>
</feature>
<feature type="compositionally biased region" description="Basic and acidic residues" evidence="1">
    <location>
        <begin position="63"/>
        <end position="73"/>
    </location>
</feature>
<keyword evidence="2" id="KW-0238">DNA-binding</keyword>
<organism evidence="2">
    <name type="scientific">uncultured Microvirga sp</name>
    <dbReference type="NCBI Taxonomy" id="412392"/>
    <lineage>
        <taxon>Bacteria</taxon>
        <taxon>Pseudomonadati</taxon>
        <taxon>Pseudomonadota</taxon>
        <taxon>Alphaproteobacteria</taxon>
        <taxon>Hyphomicrobiales</taxon>
        <taxon>Methylobacteriaceae</taxon>
        <taxon>Microvirga</taxon>
        <taxon>environmental samples</taxon>
    </lineage>
</organism>
<proteinExistence type="predicted"/>
<feature type="region of interest" description="Disordered" evidence="1">
    <location>
        <begin position="1"/>
        <end position="239"/>
    </location>
</feature>
<dbReference type="AlphaFoldDB" id="A0A6J4KL32"/>
<feature type="compositionally biased region" description="Basic and acidic residues" evidence="1">
    <location>
        <begin position="228"/>
        <end position="239"/>
    </location>
</feature>